<dbReference type="Pfam" id="PF13927">
    <property type="entry name" value="Ig_3"/>
    <property type="match status" value="1"/>
</dbReference>
<dbReference type="Proteomes" id="UP000887116">
    <property type="component" value="Unassembled WGS sequence"/>
</dbReference>
<dbReference type="InterPro" id="IPR036179">
    <property type="entry name" value="Ig-like_dom_sf"/>
</dbReference>
<proteinExistence type="predicted"/>
<feature type="transmembrane region" description="Helical" evidence="1">
    <location>
        <begin position="223"/>
        <end position="250"/>
    </location>
</feature>
<dbReference type="SMART" id="SM00408">
    <property type="entry name" value="IGc2"/>
    <property type="match status" value="1"/>
</dbReference>
<dbReference type="CDD" id="cd00096">
    <property type="entry name" value="Ig"/>
    <property type="match status" value="1"/>
</dbReference>
<dbReference type="InterPro" id="IPR013151">
    <property type="entry name" value="Immunoglobulin_dom"/>
</dbReference>
<comment type="caution">
    <text evidence="3">The sequence shown here is derived from an EMBL/GenBank/DDBJ whole genome shotgun (WGS) entry which is preliminary data.</text>
</comment>
<evidence type="ECO:0000256" key="1">
    <source>
        <dbReference type="SAM" id="Phobius"/>
    </source>
</evidence>
<name>A0A8X6KTC3_TRICU</name>
<dbReference type="PANTHER" id="PTHR23278">
    <property type="entry name" value="SIDESTEP PROTEIN"/>
    <property type="match status" value="1"/>
</dbReference>
<keyword evidence="1" id="KW-0812">Transmembrane</keyword>
<accession>A0A8X6KTC3</accession>
<dbReference type="PROSITE" id="PS50835">
    <property type="entry name" value="IG_LIKE"/>
    <property type="match status" value="2"/>
</dbReference>
<dbReference type="AlphaFoldDB" id="A0A8X6KTC3"/>
<dbReference type="OrthoDB" id="6419049at2759"/>
<feature type="domain" description="Ig-like" evidence="2">
    <location>
        <begin position="10"/>
        <end position="103"/>
    </location>
</feature>
<dbReference type="InterPro" id="IPR003599">
    <property type="entry name" value="Ig_sub"/>
</dbReference>
<dbReference type="InterPro" id="IPR013783">
    <property type="entry name" value="Ig-like_fold"/>
</dbReference>
<evidence type="ECO:0000313" key="3">
    <source>
        <dbReference type="EMBL" id="GFQ85865.1"/>
    </source>
</evidence>
<keyword evidence="4" id="KW-1185">Reference proteome</keyword>
<dbReference type="Pfam" id="PF00047">
    <property type="entry name" value="ig"/>
    <property type="match status" value="1"/>
</dbReference>
<gene>
    <name evidence="3" type="primary">X975_25449</name>
    <name evidence="3" type="ORF">TNCT_438721</name>
</gene>
<protein>
    <submittedName>
        <fullName evidence="3">Hemicentin-2</fullName>
    </submittedName>
</protein>
<evidence type="ECO:0000313" key="4">
    <source>
        <dbReference type="Proteomes" id="UP000887116"/>
    </source>
</evidence>
<sequence length="278" mass="31253">MCGNKEFDIPQVSLRRFKEEEADFQPKEDDFVRLVCDVNSNPAVLKMGWLFNDLPLSHNESRTDIISGNTLVFKRLTRRNRGRYRCYAINEEGRGLSEELVLNISHAPVCKENQQITYVVGLNESVVVRCEVEALPTDVTFKWEFSNTVHKHYNLQHTSEGVVSNATYMPVTPSDYGTLFCWANNSIGHQQSSCFFTVIAPACKTEKSKANASSTSRDGGENMWHHSAITAGAGVAASILIVAAVCIYYFRRIYLEKKHRPIGDLKVNVSNHKSTGNN</sequence>
<dbReference type="InterPro" id="IPR007110">
    <property type="entry name" value="Ig-like_dom"/>
</dbReference>
<reference evidence="3" key="1">
    <citation type="submission" date="2020-07" db="EMBL/GenBank/DDBJ databases">
        <title>Multicomponent nature underlies the extraordinary mechanical properties of spider dragline silk.</title>
        <authorList>
            <person name="Kono N."/>
            <person name="Nakamura H."/>
            <person name="Mori M."/>
            <person name="Yoshida Y."/>
            <person name="Ohtoshi R."/>
            <person name="Malay A.D."/>
            <person name="Moran D.A.P."/>
            <person name="Tomita M."/>
            <person name="Numata K."/>
            <person name="Arakawa K."/>
        </authorList>
    </citation>
    <scope>NUCLEOTIDE SEQUENCE</scope>
</reference>
<keyword evidence="1" id="KW-0472">Membrane</keyword>
<dbReference type="InterPro" id="IPR003598">
    <property type="entry name" value="Ig_sub2"/>
</dbReference>
<organism evidence="3 4">
    <name type="scientific">Trichonephila clavata</name>
    <name type="common">Joro spider</name>
    <name type="synonym">Nephila clavata</name>
    <dbReference type="NCBI Taxonomy" id="2740835"/>
    <lineage>
        <taxon>Eukaryota</taxon>
        <taxon>Metazoa</taxon>
        <taxon>Ecdysozoa</taxon>
        <taxon>Arthropoda</taxon>
        <taxon>Chelicerata</taxon>
        <taxon>Arachnida</taxon>
        <taxon>Araneae</taxon>
        <taxon>Araneomorphae</taxon>
        <taxon>Entelegynae</taxon>
        <taxon>Araneoidea</taxon>
        <taxon>Nephilidae</taxon>
        <taxon>Trichonephila</taxon>
    </lineage>
</organism>
<dbReference type="PANTHER" id="PTHR23278:SF19">
    <property type="entry name" value="OBSCURIN"/>
    <property type="match status" value="1"/>
</dbReference>
<feature type="domain" description="Ig-like" evidence="2">
    <location>
        <begin position="108"/>
        <end position="197"/>
    </location>
</feature>
<dbReference type="SUPFAM" id="SSF48726">
    <property type="entry name" value="Immunoglobulin"/>
    <property type="match status" value="2"/>
</dbReference>
<dbReference type="EMBL" id="BMAO01022979">
    <property type="protein sequence ID" value="GFQ85865.1"/>
    <property type="molecule type" value="Genomic_DNA"/>
</dbReference>
<dbReference type="SMART" id="SM00409">
    <property type="entry name" value="IG"/>
    <property type="match status" value="2"/>
</dbReference>
<dbReference type="Gene3D" id="2.60.40.10">
    <property type="entry name" value="Immunoglobulins"/>
    <property type="match status" value="2"/>
</dbReference>
<evidence type="ECO:0000259" key="2">
    <source>
        <dbReference type="PROSITE" id="PS50835"/>
    </source>
</evidence>
<keyword evidence="1" id="KW-1133">Transmembrane helix</keyword>